<feature type="domain" description="Putative DnaT-like" evidence="1">
    <location>
        <begin position="5"/>
        <end position="165"/>
    </location>
</feature>
<dbReference type="PATRIC" id="fig|317.175.peg.5430"/>
<accession>A0A085V3X7</accession>
<name>A0A085V3X7_PSESX</name>
<keyword evidence="3" id="KW-1185">Reference proteome</keyword>
<dbReference type="InterPro" id="IPR046787">
    <property type="entry name" value="DnaT_2"/>
</dbReference>
<evidence type="ECO:0000259" key="1">
    <source>
        <dbReference type="Pfam" id="PF20557"/>
    </source>
</evidence>
<dbReference type="EMBL" id="JPQU01000109">
    <property type="protein sequence ID" value="KFE50140.1"/>
    <property type="molecule type" value="Genomic_DNA"/>
</dbReference>
<dbReference type="OrthoDB" id="980409at2"/>
<evidence type="ECO:0000313" key="2">
    <source>
        <dbReference type="EMBL" id="KFE50140.1"/>
    </source>
</evidence>
<comment type="caution">
    <text evidence="2">The sequence shown here is derived from an EMBL/GenBank/DDBJ whole genome shotgun (WGS) entry which is preliminary data.</text>
</comment>
<dbReference type="RefSeq" id="WP_032631983.1">
    <property type="nucleotide sequence ID" value="NZ_JPQU01000109.1"/>
</dbReference>
<reference evidence="2 3" key="1">
    <citation type="submission" date="2014-07" db="EMBL/GenBank/DDBJ databases">
        <title>Draft Genome Sequences of Environmental Pseudomonas syringae strains.</title>
        <authorList>
            <person name="Baltrus D.A."/>
            <person name="Berge O."/>
            <person name="Morris C."/>
        </authorList>
    </citation>
    <scope>NUCLEOTIDE SEQUENCE [LARGE SCALE GENOMIC DNA]</scope>
    <source>
        <strain evidence="2 3">GAW0119</strain>
    </source>
</reference>
<dbReference type="Pfam" id="PF20557">
    <property type="entry name" value="DnaT_2"/>
    <property type="match status" value="1"/>
</dbReference>
<proteinExistence type="predicted"/>
<sequence>MPDFYGSVSGADAYHLARANAAWVGEDAAKQAALIRASAYIDGKYQAQNSCGRWESLFSGTKTGGRAQSLQWPRTGAADNEGNAIPSDEVPIEIEQATYEAALREVVLPGSLSPDYVASQMIKREKVGPLETEFAVSESSSGAGSVRPVITIVDEMLAPLLGCKTHCGIAVFVV</sequence>
<dbReference type="AlphaFoldDB" id="A0A085V3X7"/>
<evidence type="ECO:0000313" key="3">
    <source>
        <dbReference type="Proteomes" id="UP000028631"/>
    </source>
</evidence>
<dbReference type="Proteomes" id="UP000028631">
    <property type="component" value="Unassembled WGS sequence"/>
</dbReference>
<organism evidence="2 3">
    <name type="scientific">Pseudomonas syringae</name>
    <dbReference type="NCBI Taxonomy" id="317"/>
    <lineage>
        <taxon>Bacteria</taxon>
        <taxon>Pseudomonadati</taxon>
        <taxon>Pseudomonadota</taxon>
        <taxon>Gammaproteobacteria</taxon>
        <taxon>Pseudomonadales</taxon>
        <taxon>Pseudomonadaceae</taxon>
        <taxon>Pseudomonas</taxon>
    </lineage>
</organism>
<gene>
    <name evidence="2" type="ORF">IV01_26065</name>
</gene>
<protein>
    <recommendedName>
        <fullName evidence="1">Putative DnaT-like domain-containing protein</fullName>
    </recommendedName>
</protein>